<protein>
    <submittedName>
        <fullName evidence="1">Uncharacterized protein DUF2848</fullName>
    </submittedName>
</protein>
<dbReference type="Gene3D" id="3.90.850.10">
    <property type="entry name" value="Fumarylacetoacetase-like, C-terminal domain"/>
    <property type="match status" value="1"/>
</dbReference>
<keyword evidence="2" id="KW-1185">Reference proteome</keyword>
<dbReference type="Pfam" id="PF11010">
    <property type="entry name" value="DUF2848"/>
    <property type="match status" value="1"/>
</dbReference>
<sequence>MKIDMNVASLSGSTPLCFEINDLVIAGWAGRDKEAMEHHIRELEALGVKRPETTPTFYRVAANRLTTGGRIECNGSASSGEVETVIIAQGGKLYVGIGSDHTDREVETYGITVSKQMCDKPVGAEVWPFDEVAPHWDSLIIRSWLTADGKRSLYQEGTVAGLLDPADVIARYTQGADLPDGTAILGGTTPAIGGIRPGEVFECELEDPVLSRKLHLVYEIKELPISG</sequence>
<gene>
    <name evidence="1" type="ORF">ATH84_103933</name>
</gene>
<organism evidence="1 2">
    <name type="scientific">Paracoccus versutus</name>
    <name type="common">Thiobacillus versutus</name>
    <dbReference type="NCBI Taxonomy" id="34007"/>
    <lineage>
        <taxon>Bacteria</taxon>
        <taxon>Pseudomonadati</taxon>
        <taxon>Pseudomonadota</taxon>
        <taxon>Alphaproteobacteria</taxon>
        <taxon>Rhodobacterales</taxon>
        <taxon>Paracoccaceae</taxon>
        <taxon>Paracoccus</taxon>
    </lineage>
</organism>
<proteinExistence type="predicted"/>
<name>A0AAQ0HEA0_PARVE</name>
<dbReference type="RefSeq" id="WP_214274096.1">
    <property type="nucleotide sequence ID" value="NZ_JRKO01000044.1"/>
</dbReference>
<evidence type="ECO:0000313" key="1">
    <source>
        <dbReference type="EMBL" id="REG34104.1"/>
    </source>
</evidence>
<dbReference type="EMBL" id="QUMX01000039">
    <property type="protein sequence ID" value="REG34104.1"/>
    <property type="molecule type" value="Genomic_DNA"/>
</dbReference>
<reference evidence="1 2" key="1">
    <citation type="submission" date="2018-08" db="EMBL/GenBank/DDBJ databases">
        <title>Genomic Encyclopedia of Archaeal and Bacterial Type Strains, Phase II (KMG-II): from individual species to whole genera.</title>
        <authorList>
            <person name="Goeker M."/>
        </authorList>
    </citation>
    <scope>NUCLEOTIDE SEQUENCE [LARGE SCALE GENOMIC DNA]</scope>
    <source>
        <strain evidence="1 2">DSM 582</strain>
    </source>
</reference>
<dbReference type="InterPro" id="IPR021269">
    <property type="entry name" value="DUF2848"/>
</dbReference>
<dbReference type="GO" id="GO:0003824">
    <property type="term" value="F:catalytic activity"/>
    <property type="evidence" value="ECO:0007669"/>
    <property type="project" value="InterPro"/>
</dbReference>
<comment type="caution">
    <text evidence="1">The sequence shown here is derived from an EMBL/GenBank/DDBJ whole genome shotgun (WGS) entry which is preliminary data.</text>
</comment>
<dbReference type="InterPro" id="IPR036663">
    <property type="entry name" value="Fumarylacetoacetase_C_sf"/>
</dbReference>
<dbReference type="SUPFAM" id="SSF56529">
    <property type="entry name" value="FAH"/>
    <property type="match status" value="1"/>
</dbReference>
<dbReference type="AlphaFoldDB" id="A0AAQ0HEA0"/>
<accession>A0AAQ0HEA0</accession>
<evidence type="ECO:0000313" key="2">
    <source>
        <dbReference type="Proteomes" id="UP000256794"/>
    </source>
</evidence>
<dbReference type="Proteomes" id="UP000256794">
    <property type="component" value="Unassembled WGS sequence"/>
</dbReference>